<dbReference type="GO" id="GO:0003676">
    <property type="term" value="F:nucleic acid binding"/>
    <property type="evidence" value="ECO:0007669"/>
    <property type="project" value="InterPro"/>
</dbReference>
<dbReference type="PANTHER" id="PTHR23044:SF61">
    <property type="entry name" value="3'-5' EXORIBONUCLEASE 1-RELATED"/>
    <property type="match status" value="1"/>
</dbReference>
<proteinExistence type="predicted"/>
<dbReference type="GO" id="GO:0000175">
    <property type="term" value="F:3'-5'-RNA exonuclease activity"/>
    <property type="evidence" value="ECO:0007669"/>
    <property type="project" value="InterPro"/>
</dbReference>
<name>A0AA37SL62_9BACT</name>
<dbReference type="InterPro" id="IPR047201">
    <property type="entry name" value="ERI-1_3'hExo-like"/>
</dbReference>
<keyword evidence="3 5" id="KW-0269">Exonuclease</keyword>
<keyword evidence="6" id="KW-1185">Reference proteome</keyword>
<evidence type="ECO:0000256" key="3">
    <source>
        <dbReference type="ARBA" id="ARBA00022839"/>
    </source>
</evidence>
<sequence length="180" mass="21011">MDFIVFDLEATCWLGRPPQGITEIIEIGAVKYNGYGEELGSFCKFIRPKINPILSPFCTRLTSITQANVERSDLFDKVIEEFMDWADVYENDYLLCSWGKFDQTLLSNDCQLHKIETDWLDPHIDVKKQFHKYKGSANEYGLKKSLRMEGMEFEGIQHRAISDAENLGKIFTKYIDIWQY</sequence>
<evidence type="ECO:0000259" key="4">
    <source>
        <dbReference type="SMART" id="SM00479"/>
    </source>
</evidence>
<gene>
    <name evidence="5" type="ORF">GCM10007940_11230</name>
</gene>
<dbReference type="CDD" id="cd06133">
    <property type="entry name" value="ERI-1_3'hExo_like"/>
    <property type="match status" value="1"/>
</dbReference>
<dbReference type="InterPro" id="IPR036397">
    <property type="entry name" value="RNaseH_sf"/>
</dbReference>
<dbReference type="InterPro" id="IPR051274">
    <property type="entry name" value="3-5_Exoribonuclease"/>
</dbReference>
<dbReference type="InterPro" id="IPR013520">
    <property type="entry name" value="Ribonucl_H"/>
</dbReference>
<reference evidence="5" key="1">
    <citation type="journal article" date="2014" name="Int. J. Syst. Evol. Microbiol.">
        <title>Complete genome sequence of Corynebacterium casei LMG S-19264T (=DSM 44701T), isolated from a smear-ripened cheese.</title>
        <authorList>
            <consortium name="US DOE Joint Genome Institute (JGI-PGF)"/>
            <person name="Walter F."/>
            <person name="Albersmeier A."/>
            <person name="Kalinowski J."/>
            <person name="Ruckert C."/>
        </authorList>
    </citation>
    <scope>NUCLEOTIDE SEQUENCE</scope>
    <source>
        <strain evidence="5">NBRC 108769</strain>
    </source>
</reference>
<dbReference type="EMBL" id="BSOH01000005">
    <property type="protein sequence ID" value="GLR16508.1"/>
    <property type="molecule type" value="Genomic_DNA"/>
</dbReference>
<dbReference type="Pfam" id="PF00929">
    <property type="entry name" value="RNase_T"/>
    <property type="match status" value="1"/>
</dbReference>
<accession>A0AA37SL62</accession>
<evidence type="ECO:0000256" key="2">
    <source>
        <dbReference type="ARBA" id="ARBA00022801"/>
    </source>
</evidence>
<reference evidence="5" key="2">
    <citation type="submission" date="2023-01" db="EMBL/GenBank/DDBJ databases">
        <title>Draft genome sequence of Portibacter lacus strain NBRC 108769.</title>
        <authorList>
            <person name="Sun Q."/>
            <person name="Mori K."/>
        </authorList>
    </citation>
    <scope>NUCLEOTIDE SEQUENCE</scope>
    <source>
        <strain evidence="5">NBRC 108769</strain>
    </source>
</reference>
<keyword evidence="1" id="KW-0540">Nuclease</keyword>
<comment type="caution">
    <text evidence="5">The sequence shown here is derived from an EMBL/GenBank/DDBJ whole genome shotgun (WGS) entry which is preliminary data.</text>
</comment>
<protein>
    <submittedName>
        <fullName evidence="5">Exonuclease</fullName>
    </submittedName>
</protein>
<dbReference type="InterPro" id="IPR012337">
    <property type="entry name" value="RNaseH-like_sf"/>
</dbReference>
<dbReference type="SUPFAM" id="SSF53098">
    <property type="entry name" value="Ribonuclease H-like"/>
    <property type="match status" value="1"/>
</dbReference>
<keyword evidence="2" id="KW-0378">Hydrolase</keyword>
<feature type="domain" description="Exonuclease" evidence="4">
    <location>
        <begin position="2"/>
        <end position="180"/>
    </location>
</feature>
<evidence type="ECO:0000313" key="6">
    <source>
        <dbReference type="Proteomes" id="UP001156666"/>
    </source>
</evidence>
<dbReference type="RefSeq" id="WP_235293310.1">
    <property type="nucleotide sequence ID" value="NZ_BSOH01000005.1"/>
</dbReference>
<dbReference type="PANTHER" id="PTHR23044">
    <property type="entry name" value="3'-5' EXONUCLEASE ERI1-RELATED"/>
    <property type="match status" value="1"/>
</dbReference>
<dbReference type="GO" id="GO:0006259">
    <property type="term" value="P:DNA metabolic process"/>
    <property type="evidence" value="ECO:0007669"/>
    <property type="project" value="UniProtKB-ARBA"/>
</dbReference>
<dbReference type="AlphaFoldDB" id="A0AA37SL62"/>
<dbReference type="SMART" id="SM00479">
    <property type="entry name" value="EXOIII"/>
    <property type="match status" value="1"/>
</dbReference>
<dbReference type="Proteomes" id="UP001156666">
    <property type="component" value="Unassembled WGS sequence"/>
</dbReference>
<evidence type="ECO:0000256" key="1">
    <source>
        <dbReference type="ARBA" id="ARBA00022722"/>
    </source>
</evidence>
<evidence type="ECO:0000313" key="5">
    <source>
        <dbReference type="EMBL" id="GLR16508.1"/>
    </source>
</evidence>
<organism evidence="5 6">
    <name type="scientific">Portibacter lacus</name>
    <dbReference type="NCBI Taxonomy" id="1099794"/>
    <lineage>
        <taxon>Bacteria</taxon>
        <taxon>Pseudomonadati</taxon>
        <taxon>Bacteroidota</taxon>
        <taxon>Saprospiria</taxon>
        <taxon>Saprospirales</taxon>
        <taxon>Haliscomenobacteraceae</taxon>
        <taxon>Portibacter</taxon>
    </lineage>
</organism>
<dbReference type="Gene3D" id="3.30.420.10">
    <property type="entry name" value="Ribonuclease H-like superfamily/Ribonuclease H"/>
    <property type="match status" value="1"/>
</dbReference>